<keyword evidence="4" id="KW-1185">Reference proteome</keyword>
<evidence type="ECO:0000313" key="4">
    <source>
        <dbReference type="Proteomes" id="UP000238954"/>
    </source>
</evidence>
<comment type="caution">
    <text evidence="3">The sequence shown here is derived from an EMBL/GenBank/DDBJ whole genome shotgun (WGS) entry which is preliminary data.</text>
</comment>
<dbReference type="Proteomes" id="UP000238954">
    <property type="component" value="Chromosome"/>
</dbReference>
<proteinExistence type="predicted"/>
<feature type="chain" id="PRO_5015728116" evidence="1">
    <location>
        <begin position="26"/>
        <end position="237"/>
    </location>
</feature>
<dbReference type="InterPro" id="IPR038670">
    <property type="entry name" value="HslJ-like_sf"/>
</dbReference>
<dbReference type="AlphaFoldDB" id="A0A2S8B191"/>
<dbReference type="OrthoDB" id="5489750at2"/>
<feature type="signal peptide" evidence="1">
    <location>
        <begin position="1"/>
        <end position="25"/>
    </location>
</feature>
<evidence type="ECO:0000259" key="2">
    <source>
        <dbReference type="Pfam" id="PF03724"/>
    </source>
</evidence>
<feature type="domain" description="DUF306" evidence="2">
    <location>
        <begin position="128"/>
        <end position="231"/>
    </location>
</feature>
<dbReference type="Gene3D" id="2.40.128.270">
    <property type="match status" value="1"/>
</dbReference>
<dbReference type="InterPro" id="IPR005184">
    <property type="entry name" value="DUF306_Meta_HslJ"/>
</dbReference>
<evidence type="ECO:0000313" key="3">
    <source>
        <dbReference type="EMBL" id="PQM26152.1"/>
    </source>
</evidence>
<dbReference type="InterPro" id="IPR053147">
    <property type="entry name" value="Hsp_HslJ-like"/>
</dbReference>
<dbReference type="EMBL" id="PHFW01000003">
    <property type="protein sequence ID" value="PQM26152.1"/>
    <property type="molecule type" value="Genomic_DNA"/>
</dbReference>
<accession>A0A2S8B191</accession>
<dbReference type="Pfam" id="PF03724">
    <property type="entry name" value="META"/>
    <property type="match status" value="1"/>
</dbReference>
<gene>
    <name evidence="3" type="ORF">CVO77_13820</name>
</gene>
<dbReference type="PANTHER" id="PTHR35535:SF2">
    <property type="entry name" value="DUF306 DOMAIN-CONTAINING PROTEIN"/>
    <property type="match status" value="1"/>
</dbReference>
<sequence>MTRILPLIALPLVLAGCAASGTPQAPGEKPAPAAAYMAVGTEPGWTLEITPERLSYAGDYGETKIAVPNPGATSAANGQTYATGRLSVAIEHRACSDGMSDRRYADTVRVTADGKTVQGCGGAILPPDTLAGSNWTFVSIGGAPVAPDRPTSLAFDGTRLSGSAGCNRFSGGYTADGRALTAGPLMATKMACPGAGMDQERAFFSLMATPVSIGFPSDGTMEITGTNGQTAVLRRAI</sequence>
<organism evidence="3 4">
    <name type="scientific">Sphingopyxis lindanitolerans</name>
    <dbReference type="NCBI Taxonomy" id="2054227"/>
    <lineage>
        <taxon>Bacteria</taxon>
        <taxon>Pseudomonadati</taxon>
        <taxon>Pseudomonadota</taxon>
        <taxon>Alphaproteobacteria</taxon>
        <taxon>Sphingomonadales</taxon>
        <taxon>Sphingomonadaceae</taxon>
        <taxon>Sphingopyxis</taxon>
    </lineage>
</organism>
<dbReference type="PROSITE" id="PS51257">
    <property type="entry name" value="PROKAR_LIPOPROTEIN"/>
    <property type="match status" value="1"/>
</dbReference>
<protein>
    <submittedName>
        <fullName evidence="3">META domain-containing protein</fullName>
    </submittedName>
</protein>
<reference evidence="4" key="1">
    <citation type="submission" date="2017-11" db="EMBL/GenBank/DDBJ databases">
        <title>The complete genome sequence of Sphingopyxis pomeranensis sp. nov. strain WS5A3p.</title>
        <authorList>
            <person name="Kaminski M.A."/>
        </authorList>
    </citation>
    <scope>NUCLEOTIDE SEQUENCE [LARGE SCALE GENOMIC DNA]</scope>
    <source>
        <strain evidence="4">WS5A3p</strain>
    </source>
</reference>
<name>A0A2S8B191_9SPHN</name>
<dbReference type="RefSeq" id="WP_105999531.1">
    <property type="nucleotide sequence ID" value="NZ_CM009578.1"/>
</dbReference>
<dbReference type="PANTHER" id="PTHR35535">
    <property type="entry name" value="HEAT SHOCK PROTEIN HSLJ"/>
    <property type="match status" value="1"/>
</dbReference>
<evidence type="ECO:0000256" key="1">
    <source>
        <dbReference type="SAM" id="SignalP"/>
    </source>
</evidence>
<keyword evidence="1" id="KW-0732">Signal</keyword>